<evidence type="ECO:0000313" key="6">
    <source>
        <dbReference type="Proteomes" id="UP000314986"/>
    </source>
</evidence>
<dbReference type="InterPro" id="IPR000980">
    <property type="entry name" value="SH2"/>
</dbReference>
<reference evidence="6" key="2">
    <citation type="journal article" date="2007" name="PLoS Biol.">
        <title>Survey sequencing and comparative analysis of the elephant shark (Callorhinchus milii) genome.</title>
        <authorList>
            <person name="Venkatesh B."/>
            <person name="Kirkness E.F."/>
            <person name="Loh Y.H."/>
            <person name="Halpern A.L."/>
            <person name="Lee A.P."/>
            <person name="Johnson J."/>
            <person name="Dandona N."/>
            <person name="Viswanathan L.D."/>
            <person name="Tay A."/>
            <person name="Venter J.C."/>
            <person name="Strausberg R.L."/>
            <person name="Brenner S."/>
        </authorList>
    </citation>
    <scope>NUCLEOTIDE SEQUENCE [LARGE SCALE GENOMIC DNA]</scope>
</reference>
<accession>A0A4W3HAZ6</accession>
<dbReference type="GO" id="GO:0005737">
    <property type="term" value="C:cytoplasm"/>
    <property type="evidence" value="ECO:0007669"/>
    <property type="project" value="TreeGrafter"/>
</dbReference>
<feature type="region of interest" description="Disordered" evidence="3">
    <location>
        <begin position="244"/>
        <end position="295"/>
    </location>
</feature>
<dbReference type="PANTHER" id="PTHR14388">
    <property type="entry name" value="T CELL-SPECIFIC ADAPTER PROTEIN TSAD"/>
    <property type="match status" value="1"/>
</dbReference>
<dbReference type="SMART" id="SM00252">
    <property type="entry name" value="SH2"/>
    <property type="match status" value="1"/>
</dbReference>
<proteinExistence type="predicted"/>
<evidence type="ECO:0000256" key="3">
    <source>
        <dbReference type="SAM" id="MobiDB-lite"/>
    </source>
</evidence>
<reference evidence="6" key="1">
    <citation type="journal article" date="2006" name="Science">
        <title>Ancient noncoding elements conserved in the human genome.</title>
        <authorList>
            <person name="Venkatesh B."/>
            <person name="Kirkness E.F."/>
            <person name="Loh Y.H."/>
            <person name="Halpern A.L."/>
            <person name="Lee A.P."/>
            <person name="Johnson J."/>
            <person name="Dandona N."/>
            <person name="Viswanathan L.D."/>
            <person name="Tay A."/>
            <person name="Venter J.C."/>
            <person name="Strausberg R.L."/>
            <person name="Brenner S."/>
        </authorList>
    </citation>
    <scope>NUCLEOTIDE SEQUENCE [LARGE SCALE GENOMIC DNA]</scope>
</reference>
<evidence type="ECO:0000259" key="4">
    <source>
        <dbReference type="PROSITE" id="PS50001"/>
    </source>
</evidence>
<reference evidence="6" key="3">
    <citation type="journal article" date="2014" name="Nature">
        <title>Elephant shark genome provides unique insights into gnathostome evolution.</title>
        <authorList>
            <consortium name="International Elephant Shark Genome Sequencing Consortium"/>
            <person name="Venkatesh B."/>
            <person name="Lee A.P."/>
            <person name="Ravi V."/>
            <person name="Maurya A.K."/>
            <person name="Lian M.M."/>
            <person name="Swann J.B."/>
            <person name="Ohta Y."/>
            <person name="Flajnik M.F."/>
            <person name="Sutoh Y."/>
            <person name="Kasahara M."/>
            <person name="Hoon S."/>
            <person name="Gangu V."/>
            <person name="Roy S.W."/>
            <person name="Irimia M."/>
            <person name="Korzh V."/>
            <person name="Kondrychyn I."/>
            <person name="Lim Z.W."/>
            <person name="Tay B.H."/>
            <person name="Tohari S."/>
            <person name="Kong K.W."/>
            <person name="Ho S."/>
            <person name="Lorente-Galdos B."/>
            <person name="Quilez J."/>
            <person name="Marques-Bonet T."/>
            <person name="Raney B.J."/>
            <person name="Ingham P.W."/>
            <person name="Tay A."/>
            <person name="Hillier L.W."/>
            <person name="Minx P."/>
            <person name="Boehm T."/>
            <person name="Wilson R.K."/>
            <person name="Brenner S."/>
            <person name="Warren W.C."/>
        </authorList>
    </citation>
    <scope>NUCLEOTIDE SEQUENCE [LARGE SCALE GENOMIC DNA]</scope>
</reference>
<evidence type="ECO:0000256" key="2">
    <source>
        <dbReference type="PROSITE-ProRule" id="PRU00191"/>
    </source>
</evidence>
<reference evidence="5" key="4">
    <citation type="submission" date="2025-08" db="UniProtKB">
        <authorList>
            <consortium name="Ensembl"/>
        </authorList>
    </citation>
    <scope>IDENTIFICATION</scope>
</reference>
<dbReference type="AlphaFoldDB" id="A0A4W3HAZ6"/>
<dbReference type="Pfam" id="PF00017">
    <property type="entry name" value="SH2"/>
    <property type="match status" value="1"/>
</dbReference>
<dbReference type="PROSITE" id="PS50001">
    <property type="entry name" value="SH2"/>
    <property type="match status" value="1"/>
</dbReference>
<organism evidence="5 6">
    <name type="scientific">Callorhinchus milii</name>
    <name type="common">Ghost shark</name>
    <dbReference type="NCBI Taxonomy" id="7868"/>
    <lineage>
        <taxon>Eukaryota</taxon>
        <taxon>Metazoa</taxon>
        <taxon>Chordata</taxon>
        <taxon>Craniata</taxon>
        <taxon>Vertebrata</taxon>
        <taxon>Chondrichthyes</taxon>
        <taxon>Holocephali</taxon>
        <taxon>Chimaeriformes</taxon>
        <taxon>Callorhinchidae</taxon>
        <taxon>Callorhinchus</taxon>
    </lineage>
</organism>
<keyword evidence="1 2" id="KW-0727">SH2 domain</keyword>
<dbReference type="SUPFAM" id="SSF55550">
    <property type="entry name" value="SH2 domain"/>
    <property type="match status" value="1"/>
</dbReference>
<dbReference type="InParanoid" id="A0A4W3HAZ6"/>
<evidence type="ECO:0000256" key="1">
    <source>
        <dbReference type="ARBA" id="ARBA00022999"/>
    </source>
</evidence>
<dbReference type="Proteomes" id="UP000314986">
    <property type="component" value="Unassembled WGS sequence"/>
</dbReference>
<keyword evidence="6" id="KW-1185">Reference proteome</keyword>
<dbReference type="Ensembl" id="ENSCMIT00000014378.1">
    <property type="protein sequence ID" value="ENSCMIP00000014073.1"/>
    <property type="gene ID" value="ENSCMIG00000007013.1"/>
</dbReference>
<dbReference type="PANTHER" id="PTHR14388:SF6">
    <property type="entry name" value="SH2 DOMAIN-CONTAINING PROTEIN 7"/>
    <property type="match status" value="1"/>
</dbReference>
<feature type="domain" description="SH2" evidence="4">
    <location>
        <begin position="119"/>
        <end position="210"/>
    </location>
</feature>
<sequence length="553" mass="63799">MKANCNIVHYWTKSDNVRQTKPLFQSSSSSITKPHHLPSQGKRSHMLLKSKDIWPYQMHPQKVYAHRRMEDTHWPMLPIKQTSQQLDNINLGLVKELALKWFTETQAPLILHNGMLPDWFHGFVMRKEAEDILRDKDIGYFLIRLSDRAIGYILSYRGSDRCRHFVIQQLRNGRYLVAGGSQSHESLTALINYYKIETIQPFGEVLTESCRQYNSNDLYDQIAISPSKNLYSGDLDCKSNAVRRQAYQSHAQTEEGHRKPPAVPPKTKKRLPERRLNHSLESMPSNSEDSDIAPPLPTRTNLAFEVDVQDQFMFTSVKPQTKEKPLKSRSTEDIPFKETLRNPLYSGETNTRNQSFNKKMNPQSQVKSSIIPNTQPIYSQAFEPKQIKSASVCVYSELDLKHCRSISAPTEVENNYATISPPVEHMRHPLERKHLSLGTPPTTPPRLSPILNNRARFSPPPESTLPQKHGVNQQLLHNFQPVLHRHPGHFDDPVYAKEPNEVLYATSLGVTHQKKYNTYEQIPEGFSKHFQAKATTADKDEKWKRCFQDRKHK</sequence>
<name>A0A4W3HAZ6_CALMI</name>
<dbReference type="InterPro" id="IPR036860">
    <property type="entry name" value="SH2_dom_sf"/>
</dbReference>
<dbReference type="OMA" id="YDEISVH"/>
<dbReference type="Gene3D" id="3.30.505.10">
    <property type="entry name" value="SH2 domain"/>
    <property type="match status" value="1"/>
</dbReference>
<feature type="compositionally biased region" description="Polar residues" evidence="3">
    <location>
        <begin position="347"/>
        <end position="367"/>
    </location>
</feature>
<dbReference type="GeneTree" id="ENSGT00940000160977"/>
<feature type="region of interest" description="Disordered" evidence="3">
    <location>
        <begin position="343"/>
        <end position="367"/>
    </location>
</feature>
<protein>
    <recommendedName>
        <fullName evidence="4">SH2 domain-containing protein</fullName>
    </recommendedName>
</protein>
<evidence type="ECO:0000313" key="5">
    <source>
        <dbReference type="Ensembl" id="ENSCMIP00000014073.1"/>
    </source>
</evidence>
<reference evidence="5" key="5">
    <citation type="submission" date="2025-09" db="UniProtKB">
        <authorList>
            <consortium name="Ensembl"/>
        </authorList>
    </citation>
    <scope>IDENTIFICATION</scope>
</reference>
<dbReference type="STRING" id="7868.ENSCMIP00000014073"/>